<organism evidence="2 3">
    <name type="scientific">Vespula squamosa</name>
    <name type="common">Southern yellow jacket</name>
    <name type="synonym">Wasp</name>
    <dbReference type="NCBI Taxonomy" id="30214"/>
    <lineage>
        <taxon>Eukaryota</taxon>
        <taxon>Metazoa</taxon>
        <taxon>Ecdysozoa</taxon>
        <taxon>Arthropoda</taxon>
        <taxon>Hexapoda</taxon>
        <taxon>Insecta</taxon>
        <taxon>Pterygota</taxon>
        <taxon>Neoptera</taxon>
        <taxon>Endopterygota</taxon>
        <taxon>Hymenoptera</taxon>
        <taxon>Apocrita</taxon>
        <taxon>Aculeata</taxon>
        <taxon>Vespoidea</taxon>
        <taxon>Vespidae</taxon>
        <taxon>Vespinae</taxon>
        <taxon>Vespula</taxon>
    </lineage>
</organism>
<accession>A0ABD2AD28</accession>
<evidence type="ECO:0000256" key="1">
    <source>
        <dbReference type="SAM" id="Phobius"/>
    </source>
</evidence>
<dbReference type="SUPFAM" id="SSF52047">
    <property type="entry name" value="RNI-like"/>
    <property type="match status" value="1"/>
</dbReference>
<evidence type="ECO:0008006" key="4">
    <source>
        <dbReference type="Google" id="ProtNLM"/>
    </source>
</evidence>
<keyword evidence="3" id="KW-1185">Reference proteome</keyword>
<keyword evidence="1" id="KW-1133">Transmembrane helix</keyword>
<reference evidence="2 3" key="1">
    <citation type="journal article" date="2024" name="Ann. Entomol. Soc. Am.">
        <title>Genomic analyses of the southern and eastern yellowjacket wasps (Hymenoptera: Vespidae) reveal evolutionary signatures of social life.</title>
        <authorList>
            <person name="Catto M.A."/>
            <person name="Caine P.B."/>
            <person name="Orr S.E."/>
            <person name="Hunt B.G."/>
            <person name="Goodisman M.A.D."/>
        </authorList>
    </citation>
    <scope>NUCLEOTIDE SEQUENCE [LARGE SCALE GENOMIC DNA]</scope>
    <source>
        <strain evidence="2">233</strain>
        <tissue evidence="2">Head and thorax</tissue>
    </source>
</reference>
<proteinExistence type="predicted"/>
<comment type="caution">
    <text evidence="2">The sequence shown here is derived from an EMBL/GenBank/DDBJ whole genome shotgun (WGS) entry which is preliminary data.</text>
</comment>
<protein>
    <recommendedName>
        <fullName evidence="4">ATP synthase subunit s, mitochondrial</fullName>
    </recommendedName>
</protein>
<evidence type="ECO:0000313" key="2">
    <source>
        <dbReference type="EMBL" id="KAL2717605.1"/>
    </source>
</evidence>
<name>A0ABD2AD28_VESSQ</name>
<dbReference type="Proteomes" id="UP001607302">
    <property type="component" value="Unassembled WGS sequence"/>
</dbReference>
<evidence type="ECO:0000313" key="3">
    <source>
        <dbReference type="Proteomes" id="UP001607302"/>
    </source>
</evidence>
<dbReference type="InterPro" id="IPR032675">
    <property type="entry name" value="LRR_dom_sf"/>
</dbReference>
<keyword evidence="1" id="KW-0472">Membrane</keyword>
<dbReference type="AlphaFoldDB" id="A0ABD2AD28"/>
<keyword evidence="1" id="KW-0812">Transmembrane</keyword>
<gene>
    <name evidence="2" type="ORF">V1478_013305</name>
</gene>
<dbReference type="Gene3D" id="3.80.10.10">
    <property type="entry name" value="Ribonuclease Inhibitor"/>
    <property type="match status" value="1"/>
</dbReference>
<dbReference type="EMBL" id="JAUDFV010000153">
    <property type="protein sequence ID" value="KAL2717605.1"/>
    <property type="molecule type" value="Genomic_DNA"/>
</dbReference>
<feature type="transmembrane region" description="Helical" evidence="1">
    <location>
        <begin position="25"/>
        <end position="42"/>
    </location>
</feature>
<sequence length="208" mass="24217">MINQILNGKLISFIRQENKLSKRSLFYWLTIIFNSCFVIHILQTELCTSSVDKKRIEEVGPDQACAEWLLKNGAYIKWKNSPEYLKDYNILIKQTETNYIQSIEAENAGITYVGFPYFDGCKHIEEVKFIRCPYICNKAMSSLSYLKESLTHLEVIECASVTDEGLYKLKNLQKLKILKLEGMPYLKNPDDVRKQLMEFLPNAKIQLK</sequence>